<dbReference type="PANTHER" id="PTHR37299">
    <property type="entry name" value="TRANSCRIPTIONAL REGULATOR-RELATED"/>
    <property type="match status" value="1"/>
</dbReference>
<protein>
    <submittedName>
        <fullName evidence="4">DNA-binding response regulator</fullName>
    </submittedName>
</protein>
<evidence type="ECO:0000313" key="4">
    <source>
        <dbReference type="EMBL" id="PHN01319.1"/>
    </source>
</evidence>
<feature type="domain" description="HTH LytTR-type" evidence="3">
    <location>
        <begin position="129"/>
        <end position="226"/>
    </location>
</feature>
<dbReference type="Gene3D" id="3.40.50.2300">
    <property type="match status" value="1"/>
</dbReference>
<evidence type="ECO:0000313" key="5">
    <source>
        <dbReference type="Proteomes" id="UP000223913"/>
    </source>
</evidence>
<dbReference type="SMART" id="SM00850">
    <property type="entry name" value="LytTR"/>
    <property type="match status" value="1"/>
</dbReference>
<evidence type="ECO:0000259" key="3">
    <source>
        <dbReference type="PROSITE" id="PS50930"/>
    </source>
</evidence>
<accession>A0A2D0MZK1</accession>
<dbReference type="Gene3D" id="2.40.50.1020">
    <property type="entry name" value="LytTr DNA-binding domain"/>
    <property type="match status" value="1"/>
</dbReference>
<feature type="modified residue" description="4-aspartylphosphate" evidence="1">
    <location>
        <position position="53"/>
    </location>
</feature>
<dbReference type="SMART" id="SM00448">
    <property type="entry name" value="REC"/>
    <property type="match status" value="1"/>
</dbReference>
<dbReference type="RefSeq" id="WP_099155292.1">
    <property type="nucleotide sequence ID" value="NZ_PDUD01000057.1"/>
</dbReference>
<dbReference type="GO" id="GO:0000156">
    <property type="term" value="F:phosphorelay response regulator activity"/>
    <property type="evidence" value="ECO:0007669"/>
    <property type="project" value="InterPro"/>
</dbReference>
<dbReference type="Pfam" id="PF04397">
    <property type="entry name" value="LytTR"/>
    <property type="match status" value="1"/>
</dbReference>
<dbReference type="PROSITE" id="PS50930">
    <property type="entry name" value="HTH_LYTTR"/>
    <property type="match status" value="1"/>
</dbReference>
<dbReference type="InterPro" id="IPR007492">
    <property type="entry name" value="LytTR_DNA-bd_dom"/>
</dbReference>
<feature type="domain" description="Response regulatory" evidence="2">
    <location>
        <begin position="2"/>
        <end position="113"/>
    </location>
</feature>
<dbReference type="Pfam" id="PF00072">
    <property type="entry name" value="Response_reg"/>
    <property type="match status" value="1"/>
</dbReference>
<gene>
    <name evidence="4" type="ORF">CRP01_37810</name>
</gene>
<evidence type="ECO:0000256" key="1">
    <source>
        <dbReference type="PROSITE-ProRule" id="PRU00169"/>
    </source>
</evidence>
<sequence>MRTIIIDDEHLAVRVLEKYVKLNPLLQLTASFTDPLEAFAYLQQHEVDLILLDINMPELSGLALIRSLARPPKVIFTTAYPEYAVEGFEVEAVDYLVKPIAPGRFLKAVEKAHRTQNQPAHATEETRHLLVKADRKLYRLPLDELLYLQAYGDYVKIVCSDKVITPKEKLSNLEKMLPDQSFLRVHRSYIIALDKVEYMEGNLVFINRQSIPVAQANREQLLTKLA</sequence>
<dbReference type="InterPro" id="IPR001789">
    <property type="entry name" value="Sig_transdc_resp-reg_receiver"/>
</dbReference>
<reference evidence="4 5" key="1">
    <citation type="submission" date="2017-10" db="EMBL/GenBank/DDBJ databases">
        <title>The draft genome sequence of Lewinella nigricans NBRC 102662.</title>
        <authorList>
            <person name="Wang K."/>
        </authorList>
    </citation>
    <scope>NUCLEOTIDE SEQUENCE [LARGE SCALE GENOMIC DNA]</scope>
    <source>
        <strain evidence="4 5">NBRC 102662</strain>
    </source>
</reference>
<organism evidence="4 5">
    <name type="scientific">Flavilitoribacter nigricans (strain ATCC 23147 / DSM 23189 / NBRC 102662 / NCIMB 1420 / SS-2)</name>
    <name type="common">Lewinella nigricans</name>
    <dbReference type="NCBI Taxonomy" id="1122177"/>
    <lineage>
        <taxon>Bacteria</taxon>
        <taxon>Pseudomonadati</taxon>
        <taxon>Bacteroidota</taxon>
        <taxon>Saprospiria</taxon>
        <taxon>Saprospirales</taxon>
        <taxon>Lewinellaceae</taxon>
        <taxon>Flavilitoribacter</taxon>
    </lineage>
</organism>
<name>A0A2D0MZK1_FLAN2</name>
<dbReference type="GO" id="GO:0003677">
    <property type="term" value="F:DNA binding"/>
    <property type="evidence" value="ECO:0007669"/>
    <property type="project" value="UniProtKB-KW"/>
</dbReference>
<dbReference type="InterPro" id="IPR011006">
    <property type="entry name" value="CheY-like_superfamily"/>
</dbReference>
<dbReference type="EMBL" id="PDUD01000057">
    <property type="protein sequence ID" value="PHN01319.1"/>
    <property type="molecule type" value="Genomic_DNA"/>
</dbReference>
<proteinExistence type="predicted"/>
<dbReference type="SUPFAM" id="SSF52172">
    <property type="entry name" value="CheY-like"/>
    <property type="match status" value="1"/>
</dbReference>
<dbReference type="InterPro" id="IPR046947">
    <property type="entry name" value="LytR-like"/>
</dbReference>
<dbReference type="AlphaFoldDB" id="A0A2D0MZK1"/>
<comment type="caution">
    <text evidence="4">The sequence shown here is derived from an EMBL/GenBank/DDBJ whole genome shotgun (WGS) entry which is preliminary data.</text>
</comment>
<dbReference type="PROSITE" id="PS50110">
    <property type="entry name" value="RESPONSE_REGULATORY"/>
    <property type="match status" value="1"/>
</dbReference>
<keyword evidence="5" id="KW-1185">Reference proteome</keyword>
<keyword evidence="4" id="KW-0238">DNA-binding</keyword>
<dbReference type="Proteomes" id="UP000223913">
    <property type="component" value="Unassembled WGS sequence"/>
</dbReference>
<evidence type="ECO:0000259" key="2">
    <source>
        <dbReference type="PROSITE" id="PS50110"/>
    </source>
</evidence>
<keyword evidence="1" id="KW-0597">Phosphoprotein</keyword>
<dbReference type="OrthoDB" id="2168082at2"/>
<dbReference type="PANTHER" id="PTHR37299:SF1">
    <property type="entry name" value="STAGE 0 SPORULATION PROTEIN A HOMOLOG"/>
    <property type="match status" value="1"/>
</dbReference>